<dbReference type="VEuPathDB" id="FungiDB:RhiirA1_538427"/>
<comment type="caution">
    <text evidence="2">The sequence shown here is derived from an EMBL/GenBank/DDBJ whole genome shotgun (WGS) entry which is preliminary data.</text>
</comment>
<feature type="compositionally biased region" description="Low complexity" evidence="1">
    <location>
        <begin position="1"/>
        <end position="11"/>
    </location>
</feature>
<dbReference type="VEuPathDB" id="FungiDB:FUN_016655"/>
<dbReference type="VEuPathDB" id="FungiDB:RhiirFUN_013373"/>
<dbReference type="AlphaFoldDB" id="A0A2N1NBP9"/>
<dbReference type="Proteomes" id="UP000233469">
    <property type="component" value="Unassembled WGS sequence"/>
</dbReference>
<reference evidence="2 3" key="2">
    <citation type="submission" date="2017-10" db="EMBL/GenBank/DDBJ databases">
        <title>Extensive intraspecific genome diversity in a model arbuscular mycorrhizal fungus.</title>
        <authorList>
            <person name="Chen E.C.H."/>
            <person name="Morin E."/>
            <person name="Baudet D."/>
            <person name="Noel J."/>
            <person name="Ndikumana S."/>
            <person name="Charron P."/>
            <person name="St-Onge C."/>
            <person name="Giorgi J."/>
            <person name="Grigoriev I.V."/>
            <person name="Roux C."/>
            <person name="Martin F.M."/>
            <person name="Corradi N."/>
        </authorList>
    </citation>
    <scope>NUCLEOTIDE SEQUENCE [LARGE SCALE GENOMIC DNA]</scope>
    <source>
        <strain evidence="2 3">C2</strain>
    </source>
</reference>
<feature type="compositionally biased region" description="Acidic residues" evidence="1">
    <location>
        <begin position="38"/>
        <end position="48"/>
    </location>
</feature>
<accession>A0A2N1NBP9</accession>
<organism evidence="2 3">
    <name type="scientific">Rhizophagus irregularis</name>
    <dbReference type="NCBI Taxonomy" id="588596"/>
    <lineage>
        <taxon>Eukaryota</taxon>
        <taxon>Fungi</taxon>
        <taxon>Fungi incertae sedis</taxon>
        <taxon>Mucoromycota</taxon>
        <taxon>Glomeromycotina</taxon>
        <taxon>Glomeromycetes</taxon>
        <taxon>Glomerales</taxon>
        <taxon>Glomeraceae</taxon>
        <taxon>Rhizophagus</taxon>
    </lineage>
</organism>
<sequence length="340" mass="38089">MIQASSSNSSGTTGGARDRSSEEKSTCKIRKRQKLDEEGIADETDSEEDVHIKSEFEDFLSSDDHESDLSFSDAPLKCPATFTDEEVKTTGTAIPIMSTERIKSSVQEQISSPLSSRPGFKDLVSNKQLRFIGEHAQGRNKGIHQTRIGETLIRLARIVKRLLREEITRDKAVSELQILAIDRSYVNAIERVPRTTLKSSVGEVELCTTYVDPILCTLSWIQIAEFFCDGKQMNQNLESKKAGQNNLMLPPAKSINCLGLNMQHITFYLTTLLYDALYVMVEVGHVNVPMSLEQVPAFLASFDTLLIISNVFWDNCIVSIENKEPNRQSTLDSPSFKEIM</sequence>
<feature type="region of interest" description="Disordered" evidence="1">
    <location>
        <begin position="1"/>
        <end position="51"/>
    </location>
</feature>
<feature type="compositionally biased region" description="Basic and acidic residues" evidence="1">
    <location>
        <begin position="16"/>
        <end position="26"/>
    </location>
</feature>
<evidence type="ECO:0000313" key="2">
    <source>
        <dbReference type="EMBL" id="PKK71336.1"/>
    </source>
</evidence>
<protein>
    <submittedName>
        <fullName evidence="2">Uncharacterized protein</fullName>
    </submittedName>
</protein>
<reference evidence="2 3" key="1">
    <citation type="submission" date="2016-04" db="EMBL/GenBank/DDBJ databases">
        <title>Genome analyses suggest a sexual origin of heterokaryosis in a supposedly ancient asexual fungus.</title>
        <authorList>
            <person name="Ropars J."/>
            <person name="Sedzielewska K."/>
            <person name="Noel J."/>
            <person name="Charron P."/>
            <person name="Farinelli L."/>
            <person name="Marton T."/>
            <person name="Kruger M."/>
            <person name="Pelin A."/>
            <person name="Brachmann A."/>
            <person name="Corradi N."/>
        </authorList>
    </citation>
    <scope>NUCLEOTIDE SEQUENCE [LARGE SCALE GENOMIC DNA]</scope>
    <source>
        <strain evidence="2 3">C2</strain>
    </source>
</reference>
<proteinExistence type="predicted"/>
<name>A0A2N1NBP9_9GLOM</name>
<evidence type="ECO:0000313" key="3">
    <source>
        <dbReference type="Proteomes" id="UP000233469"/>
    </source>
</evidence>
<dbReference type="EMBL" id="LLXL01000529">
    <property type="protein sequence ID" value="PKK71336.1"/>
    <property type="molecule type" value="Genomic_DNA"/>
</dbReference>
<gene>
    <name evidence="2" type="ORF">RhiirC2_778527</name>
</gene>
<evidence type="ECO:0000256" key="1">
    <source>
        <dbReference type="SAM" id="MobiDB-lite"/>
    </source>
</evidence>